<keyword evidence="2" id="KW-1185">Reference proteome</keyword>
<sequence length="67" mass="7155">MVISQLGVTELRRAAIRLELAADSTEDVIGLFWVVRLSEAVLQLAWAAAVQAPGHARRTAPGDGSRS</sequence>
<gene>
    <name evidence="1" type="ORF">ET475_10415</name>
</gene>
<dbReference type="KEGG" id="mprt:ET475_10415"/>
<protein>
    <submittedName>
        <fullName evidence="1">Uncharacterized protein</fullName>
    </submittedName>
</protein>
<organism evidence="1 2">
    <name type="scientific">Microbacterium protaetiae</name>
    <dbReference type="NCBI Taxonomy" id="2509458"/>
    <lineage>
        <taxon>Bacteria</taxon>
        <taxon>Bacillati</taxon>
        <taxon>Actinomycetota</taxon>
        <taxon>Actinomycetes</taxon>
        <taxon>Micrococcales</taxon>
        <taxon>Microbacteriaceae</taxon>
        <taxon>Microbacterium</taxon>
    </lineage>
</organism>
<evidence type="ECO:0000313" key="1">
    <source>
        <dbReference type="EMBL" id="QAY60358.1"/>
    </source>
</evidence>
<dbReference type="EMBL" id="CP035494">
    <property type="protein sequence ID" value="QAY60358.1"/>
    <property type="molecule type" value="Genomic_DNA"/>
</dbReference>
<dbReference type="AlphaFoldDB" id="A0A4P6ER50"/>
<dbReference type="Proteomes" id="UP000293995">
    <property type="component" value="Chromosome"/>
</dbReference>
<accession>A0A4P6ER50</accession>
<proteinExistence type="predicted"/>
<dbReference type="RefSeq" id="WP_129389592.1">
    <property type="nucleotide sequence ID" value="NZ_CP035494.1"/>
</dbReference>
<name>A0A4P6ER50_9MICO</name>
<evidence type="ECO:0000313" key="2">
    <source>
        <dbReference type="Proteomes" id="UP000293995"/>
    </source>
</evidence>
<reference evidence="1 2" key="1">
    <citation type="submission" date="2019-01" db="EMBL/GenBank/DDBJ databases">
        <title>Genome sequencing of strain DFW100M-13.</title>
        <authorList>
            <person name="Heo J."/>
            <person name="Kim S.-J."/>
            <person name="Kim J.-S."/>
            <person name="Hong S.-B."/>
            <person name="Kwon S.-W."/>
        </authorList>
    </citation>
    <scope>NUCLEOTIDE SEQUENCE [LARGE SCALE GENOMIC DNA]</scope>
    <source>
        <strain evidence="1 2">DFW100M-13</strain>
    </source>
</reference>